<organism evidence="1 2">
    <name type="scientific">Erwinia plantamica</name>
    <dbReference type="NCBI Taxonomy" id="3237104"/>
    <lineage>
        <taxon>Bacteria</taxon>
        <taxon>Pseudomonadati</taxon>
        <taxon>Pseudomonadota</taxon>
        <taxon>Gammaproteobacteria</taxon>
        <taxon>Enterobacterales</taxon>
        <taxon>Erwiniaceae</taxon>
        <taxon>Erwinia</taxon>
    </lineage>
</organism>
<gene>
    <name evidence="1" type="ORF">AB3U87_11400</name>
</gene>
<evidence type="ECO:0000313" key="2">
    <source>
        <dbReference type="Proteomes" id="UP001605250"/>
    </source>
</evidence>
<reference evidence="1 2" key="1">
    <citation type="submission" date="2024-07" db="EMBL/GenBank/DDBJ databases">
        <title>Novel bacterial strain Erwinia sp. OPT-41 promoting growth of various crops.</title>
        <authorList>
            <person name="Egorshina A."/>
            <person name="Lukyantsev M.A."/>
            <person name="Golubev S.N."/>
            <person name="Muratova A.Y."/>
            <person name="Bulygina E.A."/>
        </authorList>
    </citation>
    <scope>NUCLEOTIDE SEQUENCE [LARGE SCALE GENOMIC DNA]</scope>
    <source>
        <strain evidence="1 2">OPT-41</strain>
    </source>
</reference>
<sequence length="86" mass="9676">MGTLVSWTPSNGGYYPVLCSRCNLQIGGFKTLLQKNKIRKHLDNLHYCSAKVVLITDPKKLAEAQAAARNRDFELGNKLLREAYSH</sequence>
<accession>A0ABW7CP72</accession>
<evidence type="ECO:0008006" key="3">
    <source>
        <dbReference type="Google" id="ProtNLM"/>
    </source>
</evidence>
<protein>
    <recommendedName>
        <fullName evidence="3">BED-type domain-containing protein</fullName>
    </recommendedName>
</protein>
<comment type="caution">
    <text evidence="1">The sequence shown here is derived from an EMBL/GenBank/DDBJ whole genome shotgun (WGS) entry which is preliminary data.</text>
</comment>
<name>A0ABW7CP72_9GAMM</name>
<keyword evidence="2" id="KW-1185">Reference proteome</keyword>
<proteinExistence type="predicted"/>
<dbReference type="Proteomes" id="UP001605250">
    <property type="component" value="Unassembled WGS sequence"/>
</dbReference>
<dbReference type="EMBL" id="JBGCUC010000009">
    <property type="protein sequence ID" value="MFG6076962.1"/>
    <property type="molecule type" value="Genomic_DNA"/>
</dbReference>
<evidence type="ECO:0000313" key="1">
    <source>
        <dbReference type="EMBL" id="MFG6076962.1"/>
    </source>
</evidence>
<dbReference type="RefSeq" id="WP_394149026.1">
    <property type="nucleotide sequence ID" value="NZ_JBGCUC010000009.1"/>
</dbReference>